<dbReference type="RefSeq" id="WP_114028113.1">
    <property type="nucleotide sequence ID" value="NZ_QOIL01000004.1"/>
</dbReference>
<dbReference type="GO" id="GO:0019305">
    <property type="term" value="P:dTDP-rhamnose biosynthetic process"/>
    <property type="evidence" value="ECO:0007669"/>
    <property type="project" value="UniProtKB-UniRule"/>
</dbReference>
<dbReference type="InterPro" id="IPR011051">
    <property type="entry name" value="RmlC_Cupin_sf"/>
</dbReference>
<name>A0A367FMC0_9ACTN</name>
<dbReference type="PANTHER" id="PTHR21047">
    <property type="entry name" value="DTDP-6-DEOXY-D-GLUCOSE-3,5 EPIMERASE"/>
    <property type="match status" value="1"/>
</dbReference>
<dbReference type="PANTHER" id="PTHR21047:SF2">
    <property type="entry name" value="THYMIDINE DIPHOSPHO-4-KETO-RHAMNOSE 3,5-EPIMERASE"/>
    <property type="match status" value="1"/>
</dbReference>
<dbReference type="NCBIfam" id="TIGR01221">
    <property type="entry name" value="rmlC"/>
    <property type="match status" value="1"/>
</dbReference>
<proteinExistence type="inferred from homology"/>
<reference evidence="5 6" key="1">
    <citation type="submission" date="2018-06" db="EMBL/GenBank/DDBJ databases">
        <title>Sphaerisporangium craniellae sp. nov., isolated from a marine sponge in the South China Sea.</title>
        <authorList>
            <person name="Li L."/>
        </authorList>
    </citation>
    <scope>NUCLEOTIDE SEQUENCE [LARGE SCALE GENOMIC DNA]</scope>
    <source>
        <strain evidence="5 6">CCTCC AA 208026</strain>
    </source>
</reference>
<keyword evidence="4 5" id="KW-0413">Isomerase</keyword>
<gene>
    <name evidence="5" type="primary">rfbC</name>
    <name evidence="5" type="ORF">DQ384_08150</name>
</gene>
<feature type="active site" description="Proton acceptor" evidence="2">
    <location>
        <position position="60"/>
    </location>
</feature>
<evidence type="ECO:0000256" key="4">
    <source>
        <dbReference type="RuleBase" id="RU364069"/>
    </source>
</evidence>
<comment type="function">
    <text evidence="4">Catalyzes the epimerization of the C3' and C5'positions of dTDP-6-deoxy-D-xylo-4-hexulose, forming dTDP-6-deoxy-L-lyxo-4-hexulose.</text>
</comment>
<evidence type="ECO:0000256" key="1">
    <source>
        <dbReference type="ARBA" id="ARBA00010154"/>
    </source>
</evidence>
<organism evidence="5 6">
    <name type="scientific">Sphaerisporangium album</name>
    <dbReference type="NCBI Taxonomy" id="509200"/>
    <lineage>
        <taxon>Bacteria</taxon>
        <taxon>Bacillati</taxon>
        <taxon>Actinomycetota</taxon>
        <taxon>Actinomycetes</taxon>
        <taxon>Streptosporangiales</taxon>
        <taxon>Streptosporangiaceae</taxon>
        <taxon>Sphaerisporangium</taxon>
    </lineage>
</organism>
<dbReference type="Gene3D" id="2.60.120.10">
    <property type="entry name" value="Jelly Rolls"/>
    <property type="match status" value="1"/>
</dbReference>
<evidence type="ECO:0000256" key="3">
    <source>
        <dbReference type="PIRSR" id="PIRSR600888-3"/>
    </source>
</evidence>
<comment type="pathway">
    <text evidence="4">Carbohydrate biosynthesis; dTDP-L-rhamnose biosynthesis.</text>
</comment>
<evidence type="ECO:0000313" key="5">
    <source>
        <dbReference type="EMBL" id="RCG31543.1"/>
    </source>
</evidence>
<comment type="catalytic activity">
    <reaction evidence="4">
        <text>dTDP-4-dehydro-6-deoxy-alpha-D-glucose = dTDP-4-dehydro-beta-L-rhamnose</text>
        <dbReference type="Rhea" id="RHEA:16969"/>
        <dbReference type="ChEBI" id="CHEBI:57649"/>
        <dbReference type="ChEBI" id="CHEBI:62830"/>
        <dbReference type="EC" id="5.1.3.13"/>
    </reaction>
</comment>
<dbReference type="AlphaFoldDB" id="A0A367FMC0"/>
<comment type="subunit">
    <text evidence="4">Homodimer.</text>
</comment>
<keyword evidence="6" id="KW-1185">Reference proteome</keyword>
<feature type="site" description="Participates in a stacking interaction with the thymidine ring of dTDP-4-oxo-6-deoxyglucose" evidence="3">
    <location>
        <position position="136"/>
    </location>
</feature>
<sequence>MKELTISGAYLHAPSIHGDERGTFLEWFRADELRETVGHDLNLAQANLSISRRGVIRGVHFAEVPPGQAKYVTCVSGAVIDVVVDIRVGSPTFGRWQSVVLDDGAREGVYVSEGLGHAFMALTEQASVVYVCSEPYTPSREHGVHPLDPRIGIAWPEDIEPLLSPKDTVAPTLEEALDKGLLPVYDDCLAYYARLRGEGRQAG</sequence>
<dbReference type="EMBL" id="QOIL01000004">
    <property type="protein sequence ID" value="RCG31543.1"/>
    <property type="molecule type" value="Genomic_DNA"/>
</dbReference>
<dbReference type="InterPro" id="IPR014710">
    <property type="entry name" value="RmlC-like_jellyroll"/>
</dbReference>
<dbReference type="GO" id="GO:0008830">
    <property type="term" value="F:dTDP-4-dehydrorhamnose 3,5-epimerase activity"/>
    <property type="evidence" value="ECO:0007669"/>
    <property type="project" value="UniProtKB-UniRule"/>
</dbReference>
<dbReference type="Proteomes" id="UP000253094">
    <property type="component" value="Unassembled WGS sequence"/>
</dbReference>
<dbReference type="UniPathway" id="UPA00124"/>
<comment type="similarity">
    <text evidence="1 4">Belongs to the dTDP-4-dehydrorhamnose 3,5-epimerase family.</text>
</comment>
<protein>
    <recommendedName>
        <fullName evidence="4">dTDP-4-dehydrorhamnose 3,5-epimerase</fullName>
        <ecNumber evidence="4">5.1.3.13</ecNumber>
    </recommendedName>
    <alternativeName>
        <fullName evidence="4">Thymidine diphospho-4-keto-rhamnose 3,5-epimerase</fullName>
    </alternativeName>
</protein>
<dbReference type="Pfam" id="PF00908">
    <property type="entry name" value="dTDP_sugar_isom"/>
    <property type="match status" value="1"/>
</dbReference>
<accession>A0A367FMC0</accession>
<dbReference type="SUPFAM" id="SSF51182">
    <property type="entry name" value="RmlC-like cupins"/>
    <property type="match status" value="1"/>
</dbReference>
<evidence type="ECO:0000256" key="2">
    <source>
        <dbReference type="PIRSR" id="PIRSR600888-1"/>
    </source>
</evidence>
<dbReference type="GO" id="GO:0000271">
    <property type="term" value="P:polysaccharide biosynthetic process"/>
    <property type="evidence" value="ECO:0007669"/>
    <property type="project" value="TreeGrafter"/>
</dbReference>
<dbReference type="InterPro" id="IPR000888">
    <property type="entry name" value="RmlC-like"/>
</dbReference>
<dbReference type="EC" id="5.1.3.13" evidence="4"/>
<feature type="active site" description="Proton donor" evidence="2">
    <location>
        <position position="130"/>
    </location>
</feature>
<evidence type="ECO:0000313" key="6">
    <source>
        <dbReference type="Proteomes" id="UP000253094"/>
    </source>
</evidence>
<dbReference type="GO" id="GO:0005829">
    <property type="term" value="C:cytosol"/>
    <property type="evidence" value="ECO:0007669"/>
    <property type="project" value="TreeGrafter"/>
</dbReference>
<dbReference type="CDD" id="cd00438">
    <property type="entry name" value="cupin_RmlC"/>
    <property type="match status" value="1"/>
</dbReference>
<comment type="caution">
    <text evidence="5">The sequence shown here is derived from an EMBL/GenBank/DDBJ whole genome shotgun (WGS) entry which is preliminary data.</text>
</comment>
<dbReference type="OrthoDB" id="9800680at2"/>